<evidence type="ECO:0000256" key="2">
    <source>
        <dbReference type="ARBA" id="ARBA00022475"/>
    </source>
</evidence>
<dbReference type="GO" id="GO:0022857">
    <property type="term" value="F:transmembrane transporter activity"/>
    <property type="evidence" value="ECO:0007669"/>
    <property type="project" value="InterPro"/>
</dbReference>
<dbReference type="Pfam" id="PF13520">
    <property type="entry name" value="AA_permease_2"/>
    <property type="match status" value="1"/>
</dbReference>
<feature type="transmembrane region" description="Helical" evidence="6">
    <location>
        <begin position="159"/>
        <end position="179"/>
    </location>
</feature>
<feature type="transmembrane region" description="Helical" evidence="6">
    <location>
        <begin position="329"/>
        <end position="347"/>
    </location>
</feature>
<comment type="caution">
    <text evidence="8">The sequence shown here is derived from an EMBL/GenBank/DDBJ whole genome shotgun (WGS) entry which is preliminary data.</text>
</comment>
<feature type="transmembrane region" description="Helical" evidence="6">
    <location>
        <begin position="412"/>
        <end position="431"/>
    </location>
</feature>
<feature type="domain" description="UspA" evidence="7">
    <location>
        <begin position="616"/>
        <end position="736"/>
    </location>
</feature>
<feature type="transmembrane region" description="Helical" evidence="6">
    <location>
        <begin position="122"/>
        <end position="147"/>
    </location>
</feature>
<feature type="domain" description="UspA" evidence="7">
    <location>
        <begin position="474"/>
        <end position="602"/>
    </location>
</feature>
<dbReference type="InterPro" id="IPR050367">
    <property type="entry name" value="APC_superfamily"/>
</dbReference>
<evidence type="ECO:0000259" key="7">
    <source>
        <dbReference type="Pfam" id="PF00582"/>
    </source>
</evidence>
<dbReference type="Gene3D" id="3.40.50.12370">
    <property type="match status" value="1"/>
</dbReference>
<evidence type="ECO:0000256" key="6">
    <source>
        <dbReference type="SAM" id="Phobius"/>
    </source>
</evidence>
<feature type="transmembrane region" description="Helical" evidence="6">
    <location>
        <begin position="384"/>
        <end position="406"/>
    </location>
</feature>
<name>A0A9X3A4C0_9BACT</name>
<evidence type="ECO:0000313" key="8">
    <source>
        <dbReference type="EMBL" id="MCS3951670.1"/>
    </source>
</evidence>
<comment type="subcellular location">
    <subcellularLocation>
        <location evidence="1">Cell membrane</location>
        <topology evidence="1">Multi-pass membrane protein</topology>
    </subcellularLocation>
</comment>
<dbReference type="Gene3D" id="1.20.1740.10">
    <property type="entry name" value="Amino acid/polyamine transporter I"/>
    <property type="match status" value="1"/>
</dbReference>
<evidence type="ECO:0000256" key="4">
    <source>
        <dbReference type="ARBA" id="ARBA00022989"/>
    </source>
</evidence>
<proteinExistence type="predicted"/>
<gene>
    <name evidence="8" type="ORF">GGP83_001622</name>
</gene>
<feature type="transmembrane region" description="Helical" evidence="6">
    <location>
        <begin position="20"/>
        <end position="43"/>
    </location>
</feature>
<dbReference type="GO" id="GO:0005886">
    <property type="term" value="C:plasma membrane"/>
    <property type="evidence" value="ECO:0007669"/>
    <property type="project" value="UniProtKB-SubCell"/>
</dbReference>
<dbReference type="InterPro" id="IPR002293">
    <property type="entry name" value="AA/rel_permease1"/>
</dbReference>
<feature type="transmembrane region" description="Helical" evidence="6">
    <location>
        <begin position="275"/>
        <end position="300"/>
    </location>
</feature>
<sequence length="756" mass="80393">MADDSSAAPEQELARDLGFLEAYTIGVGTMIGAGIFVLPGIVAENAGPAGMISFLIGGAVSLLTALSLSELATGMPKAGGSYYYVNTALGSFFGSVVGWAMWGGLMFATAFYMLGFGQYLTYFMPLGSTGVAIAALIMAALLVGVNYRGVKETGSLQNLIVILLIGFILVFLAFGVFNIDWGTVRPFNPQGWGAVASTAATVYVTFIGFEVIATSAEEIKNPGRNLPLSMIASVLTPTVFYVLVMLVSTGVLPVAELADSYIPVSDVAGTYLGTFGALMMVVGAVLATVSSANASILSAARVNFAMGRDKILTPWLNNIHPDYRTPYRAILVTGAVILGLIALGVGIETLADVASFAYLVTYALVHVAVFVMRRAAPEGYDPDFRLPGLAYPIVPILGFISCIVIVAQMRPLVLMIGGVILLVGIAWYLLYARTRAEKPSLVGEAIAAEGGRRAPPSGRYRVVIPVANPNTERFLLRLGAAIASGHADKSGKEAELIAVSVIEVPQQTSLQQGIQFEEERVERQRELLKNARAMAEDLGVGIRTRAIVGRSVGDAVLNVVEEERASHVVLGWSGQRKRYEHILGTNIDTIVEETSCELTLVKKGPEETVGDVVALVGEGPYTRLGARRAGEFAQSDPDSDLTLLNVQRPSEDGEYDPEEEGRALIESVAKEAGIEQDYREEVIVTDDDVRDTLLNAVQDYDTICVGATRSTAVAQALFGSIPEEIGEKSDGTVALARGALYKPRSVTQGLVDVLST</sequence>
<dbReference type="PANTHER" id="PTHR42770:SF11">
    <property type="entry name" value="INNER MEMBRANE TRANSPORT PROTEIN YBAT"/>
    <property type="match status" value="1"/>
</dbReference>
<feature type="transmembrane region" description="Helical" evidence="6">
    <location>
        <begin position="191"/>
        <end position="213"/>
    </location>
</feature>
<accession>A0A9X3A4C0</accession>
<dbReference type="EMBL" id="JANUBB010000006">
    <property type="protein sequence ID" value="MCS3951670.1"/>
    <property type="molecule type" value="Genomic_DNA"/>
</dbReference>
<dbReference type="AlphaFoldDB" id="A0A9X3A4C0"/>
<dbReference type="CDD" id="cd00293">
    <property type="entry name" value="USP-like"/>
    <property type="match status" value="1"/>
</dbReference>
<protein>
    <submittedName>
        <fullName evidence="8">Amino acid transporter/nucleotide-binding universal stress UspA family protein</fullName>
    </submittedName>
</protein>
<keyword evidence="4 6" id="KW-1133">Transmembrane helix</keyword>
<dbReference type="Pfam" id="PF00582">
    <property type="entry name" value="Usp"/>
    <property type="match status" value="2"/>
</dbReference>
<reference evidence="8" key="1">
    <citation type="submission" date="2022-08" db="EMBL/GenBank/DDBJ databases">
        <title>Genomic Encyclopedia of Type Strains, Phase V (KMG-V): Genome sequencing to study the core and pangenomes of soil and plant-associated prokaryotes.</title>
        <authorList>
            <person name="Whitman W."/>
        </authorList>
    </citation>
    <scope>NUCLEOTIDE SEQUENCE</scope>
    <source>
        <strain evidence="8">SP2017</strain>
    </source>
</reference>
<evidence type="ECO:0000256" key="3">
    <source>
        <dbReference type="ARBA" id="ARBA00022692"/>
    </source>
</evidence>
<feature type="transmembrane region" description="Helical" evidence="6">
    <location>
        <begin position="234"/>
        <end position="255"/>
    </location>
</feature>
<feature type="transmembrane region" description="Helical" evidence="6">
    <location>
        <begin position="353"/>
        <end position="372"/>
    </location>
</feature>
<organism evidence="8 9">
    <name type="scientific">Salinibacter ruber</name>
    <dbReference type="NCBI Taxonomy" id="146919"/>
    <lineage>
        <taxon>Bacteria</taxon>
        <taxon>Pseudomonadati</taxon>
        <taxon>Rhodothermota</taxon>
        <taxon>Rhodothermia</taxon>
        <taxon>Rhodothermales</taxon>
        <taxon>Salinibacteraceae</taxon>
        <taxon>Salinibacter</taxon>
    </lineage>
</organism>
<dbReference type="PANTHER" id="PTHR42770">
    <property type="entry name" value="AMINO ACID TRANSPORTER-RELATED"/>
    <property type="match status" value="1"/>
</dbReference>
<evidence type="ECO:0000256" key="5">
    <source>
        <dbReference type="ARBA" id="ARBA00023136"/>
    </source>
</evidence>
<keyword evidence="3 6" id="KW-0812">Transmembrane</keyword>
<dbReference type="Proteomes" id="UP001155010">
    <property type="component" value="Unassembled WGS sequence"/>
</dbReference>
<evidence type="ECO:0000256" key="1">
    <source>
        <dbReference type="ARBA" id="ARBA00004651"/>
    </source>
</evidence>
<dbReference type="SUPFAM" id="SSF52402">
    <property type="entry name" value="Adenine nucleotide alpha hydrolases-like"/>
    <property type="match status" value="2"/>
</dbReference>
<keyword evidence="2" id="KW-1003">Cell membrane</keyword>
<keyword evidence="5 6" id="KW-0472">Membrane</keyword>
<feature type="transmembrane region" description="Helical" evidence="6">
    <location>
        <begin position="49"/>
        <end position="69"/>
    </location>
</feature>
<dbReference type="RefSeq" id="WP_183958650.1">
    <property type="nucleotide sequence ID" value="NZ_CALTSG010000041.1"/>
</dbReference>
<dbReference type="InterPro" id="IPR006016">
    <property type="entry name" value="UspA"/>
</dbReference>
<evidence type="ECO:0000313" key="9">
    <source>
        <dbReference type="Proteomes" id="UP001155010"/>
    </source>
</evidence>